<dbReference type="GO" id="GO:0001709">
    <property type="term" value="P:cell fate determination"/>
    <property type="evidence" value="ECO:0000318"/>
    <property type="project" value="GO_Central"/>
</dbReference>
<keyword evidence="1" id="KW-0732">Signal</keyword>
<dbReference type="EMBL" id="CM000883">
    <property type="protein sequence ID" value="PNT63584.1"/>
    <property type="molecule type" value="Genomic_DNA"/>
</dbReference>
<evidence type="ECO:0000313" key="4">
    <source>
        <dbReference type="Proteomes" id="UP000008810"/>
    </source>
</evidence>
<dbReference type="PANTHER" id="PTHR33184">
    <property type="entry name" value="PROTEIN TAPETUM DETERMINANT 1-LIKE-RELATED"/>
    <property type="match status" value="1"/>
</dbReference>
<reference evidence="3" key="3">
    <citation type="submission" date="2018-08" db="UniProtKB">
        <authorList>
            <consortium name="EnsemblPlants"/>
        </authorList>
    </citation>
    <scope>IDENTIFICATION</scope>
    <source>
        <strain evidence="3">cv. Bd21</strain>
    </source>
</reference>
<dbReference type="Proteomes" id="UP000008810">
    <property type="component" value="Chromosome 4"/>
</dbReference>
<proteinExistence type="predicted"/>
<accession>A0A2K2CNJ2</accession>
<dbReference type="EnsemblPlants" id="PNT63584">
    <property type="protein sequence ID" value="PNT63584"/>
    <property type="gene ID" value="BRADI_4g17611v3"/>
</dbReference>
<dbReference type="OrthoDB" id="590911at2759"/>
<gene>
    <name evidence="2" type="ORF">BRADI_4g17611v3</name>
</gene>
<dbReference type="Gramene" id="PNT63584">
    <property type="protein sequence ID" value="PNT63584"/>
    <property type="gene ID" value="BRADI_4g17611v3"/>
</dbReference>
<reference evidence="2 3" key="1">
    <citation type="journal article" date="2010" name="Nature">
        <title>Genome sequencing and analysis of the model grass Brachypodium distachyon.</title>
        <authorList>
            <consortium name="International Brachypodium Initiative"/>
        </authorList>
    </citation>
    <scope>NUCLEOTIDE SEQUENCE [LARGE SCALE GENOMIC DNA]</scope>
    <source>
        <strain evidence="2 3">Bd21</strain>
    </source>
</reference>
<evidence type="ECO:0000313" key="3">
    <source>
        <dbReference type="EnsemblPlants" id="PNT63584"/>
    </source>
</evidence>
<dbReference type="InterPro" id="IPR040361">
    <property type="entry name" value="TPD1"/>
</dbReference>
<organism evidence="2">
    <name type="scientific">Brachypodium distachyon</name>
    <name type="common">Purple false brome</name>
    <name type="synonym">Trachynia distachya</name>
    <dbReference type="NCBI Taxonomy" id="15368"/>
    <lineage>
        <taxon>Eukaryota</taxon>
        <taxon>Viridiplantae</taxon>
        <taxon>Streptophyta</taxon>
        <taxon>Embryophyta</taxon>
        <taxon>Tracheophyta</taxon>
        <taxon>Spermatophyta</taxon>
        <taxon>Magnoliopsida</taxon>
        <taxon>Liliopsida</taxon>
        <taxon>Poales</taxon>
        <taxon>Poaceae</taxon>
        <taxon>BOP clade</taxon>
        <taxon>Pooideae</taxon>
        <taxon>Stipodae</taxon>
        <taxon>Brachypodieae</taxon>
        <taxon>Brachypodium</taxon>
    </lineage>
</organism>
<dbReference type="InParanoid" id="A0A2K2CNJ2"/>
<protein>
    <submittedName>
        <fullName evidence="2 3">Uncharacterized protein</fullName>
    </submittedName>
</protein>
<dbReference type="AlphaFoldDB" id="A0A2K2CNJ2"/>
<keyword evidence="4" id="KW-1185">Reference proteome</keyword>
<reference evidence="2" key="2">
    <citation type="submission" date="2017-06" db="EMBL/GenBank/DDBJ databases">
        <title>WGS assembly of Brachypodium distachyon.</title>
        <authorList>
            <consortium name="The International Brachypodium Initiative"/>
            <person name="Lucas S."/>
            <person name="Harmon-Smith M."/>
            <person name="Lail K."/>
            <person name="Tice H."/>
            <person name="Grimwood J."/>
            <person name="Bruce D."/>
            <person name="Barry K."/>
            <person name="Shu S."/>
            <person name="Lindquist E."/>
            <person name="Wang M."/>
            <person name="Pitluck S."/>
            <person name="Vogel J.P."/>
            <person name="Garvin D.F."/>
            <person name="Mockler T.C."/>
            <person name="Schmutz J."/>
            <person name="Rokhsar D."/>
            <person name="Bevan M.W."/>
        </authorList>
    </citation>
    <scope>NUCLEOTIDE SEQUENCE</scope>
    <source>
        <strain evidence="2">Bd21</strain>
    </source>
</reference>
<name>A0A2K2CNJ2_BRADI</name>
<sequence>MRFDFAKYDRHAGAAAHCSLSDIVVTQAGTGGWAHRQPEYAVTGEKHSSVTVACDGFNTTLEVDPAKLRYDGSGKPCLLNNGAAVVQGADLIFSYAWSTQFTFQPLSSTVIASAWVLITGSARIPPVTPVRLQAWRPDLPAAACALFPSVLVHLCKFTCPPEPCCWLLRLV</sequence>
<evidence type="ECO:0000313" key="2">
    <source>
        <dbReference type="EMBL" id="PNT63584.1"/>
    </source>
</evidence>
<dbReference type="Pfam" id="PF24068">
    <property type="entry name" value="TPD1_C"/>
    <property type="match status" value="1"/>
</dbReference>
<evidence type="ECO:0000256" key="1">
    <source>
        <dbReference type="ARBA" id="ARBA00022729"/>
    </source>
</evidence>
<dbReference type="PANTHER" id="PTHR33184:SF27">
    <property type="entry name" value="PUTATIVE-RELATED"/>
    <property type="match status" value="1"/>
</dbReference>